<dbReference type="EMBL" id="BJNT01000008">
    <property type="protein sequence ID" value="GEC85778.1"/>
    <property type="molecule type" value="Genomic_DNA"/>
</dbReference>
<evidence type="ECO:0000313" key="2">
    <source>
        <dbReference type="EMBL" id="GEC85778.1"/>
    </source>
</evidence>
<evidence type="ECO:0000313" key="3">
    <source>
        <dbReference type="Proteomes" id="UP000182498"/>
    </source>
</evidence>
<proteinExistence type="predicted"/>
<dbReference type="RefSeq" id="WP_014009135.1">
    <property type="nucleotide sequence ID" value="NZ_BJNT01000008.1"/>
</dbReference>
<sequence>MATKATTVVREIPLPIERVREITVSEEFLLRLDGDDASMRLRDGHREVHEDGSMDATVTAVVGEGDKELEMVQRMEVSEVREDGSFSIFTSVPLPKDIGTMATNQVYRPEGDGTLLESTVAVEVHIALVGAKIASQVLEGAPSSTEKGVERILRLAEQ</sequence>
<dbReference type="EMBL" id="FAUH01000018">
    <property type="protein sequence ID" value="CUU67127.1"/>
    <property type="molecule type" value="Genomic_DNA"/>
</dbReference>
<dbReference type="Proteomes" id="UP000182498">
    <property type="component" value="Unassembled WGS sequence"/>
</dbReference>
<organism evidence="1 3">
    <name type="scientific">Corynebacterium variabile</name>
    <dbReference type="NCBI Taxonomy" id="1727"/>
    <lineage>
        <taxon>Bacteria</taxon>
        <taxon>Bacillati</taxon>
        <taxon>Actinomycetota</taxon>
        <taxon>Actinomycetes</taxon>
        <taxon>Mycobacteriales</taxon>
        <taxon>Corynebacteriaceae</taxon>
        <taxon>Corynebacterium</taxon>
    </lineage>
</organism>
<name>A0A0X2NNP5_9CORY</name>
<dbReference type="OrthoDB" id="4426992at2"/>
<dbReference type="InterPro" id="IPR019639">
    <property type="entry name" value="DUF2505"/>
</dbReference>
<reference evidence="1" key="1">
    <citation type="submission" date="2015-11" db="EMBL/GenBank/DDBJ databases">
        <authorList>
            <person name="Zhang Y."/>
            <person name="Guo Z."/>
        </authorList>
    </citation>
    <scope>NUCLEOTIDE SEQUENCE [LARGE SCALE GENOMIC DNA]</scope>
    <source>
        <strain evidence="1">Mu292</strain>
    </source>
</reference>
<dbReference type="Proteomes" id="UP000319986">
    <property type="component" value="Unassembled WGS sequence"/>
</dbReference>
<reference evidence="3" key="2">
    <citation type="submission" date="2015-11" db="EMBL/GenBank/DDBJ databases">
        <authorList>
            <person name="Dugat-Bony E."/>
        </authorList>
    </citation>
    <scope>NUCLEOTIDE SEQUENCE [LARGE SCALE GENOMIC DNA]</scope>
    <source>
        <strain evidence="3">Mu292</strain>
    </source>
</reference>
<dbReference type="OMA" id="EICCSEE"/>
<accession>A0A0X2NNP5</accession>
<keyword evidence="3" id="KW-1185">Reference proteome</keyword>
<dbReference type="Pfam" id="PF10698">
    <property type="entry name" value="DUF2505"/>
    <property type="match status" value="1"/>
</dbReference>
<dbReference type="SUPFAM" id="SSF55961">
    <property type="entry name" value="Bet v1-like"/>
    <property type="match status" value="1"/>
</dbReference>
<reference evidence="2 4" key="3">
    <citation type="submission" date="2019-06" db="EMBL/GenBank/DDBJ databases">
        <title>Whole genome shotgun sequence of Corynebacterium variabile NBRC 15286.</title>
        <authorList>
            <person name="Hosoyama A."/>
            <person name="Uohara A."/>
            <person name="Ohji S."/>
            <person name="Ichikawa N."/>
        </authorList>
    </citation>
    <scope>NUCLEOTIDE SEQUENCE [LARGE SCALE GENOMIC DNA]</scope>
    <source>
        <strain evidence="2 4">NBRC 15286</strain>
    </source>
</reference>
<evidence type="ECO:0008006" key="5">
    <source>
        <dbReference type="Google" id="ProtNLM"/>
    </source>
</evidence>
<evidence type="ECO:0000313" key="4">
    <source>
        <dbReference type="Proteomes" id="UP000319986"/>
    </source>
</evidence>
<evidence type="ECO:0000313" key="1">
    <source>
        <dbReference type="EMBL" id="CUU67127.1"/>
    </source>
</evidence>
<dbReference type="GeneID" id="82887236"/>
<gene>
    <name evidence="2" type="ORF">CVA01_10920</name>
    <name evidence="1" type="ORF">CVAR292_02485</name>
</gene>
<protein>
    <recommendedName>
        <fullName evidence="5">DUF2505 domain-containing protein</fullName>
    </recommendedName>
</protein>
<dbReference type="AlphaFoldDB" id="A0A0X2NNP5"/>